<evidence type="ECO:0008006" key="4">
    <source>
        <dbReference type="Google" id="ProtNLM"/>
    </source>
</evidence>
<name>R4KSV6_9FIRM</name>
<feature type="transmembrane region" description="Helical" evidence="1">
    <location>
        <begin position="7"/>
        <end position="26"/>
    </location>
</feature>
<evidence type="ECO:0000313" key="3">
    <source>
        <dbReference type="Proteomes" id="UP000013520"/>
    </source>
</evidence>
<dbReference type="STRING" id="767817.Desgi_3336"/>
<keyword evidence="1" id="KW-1133">Transmembrane helix</keyword>
<dbReference type="Proteomes" id="UP000013520">
    <property type="component" value="Chromosome"/>
</dbReference>
<organism evidence="2 3">
    <name type="scientific">Desulfoscipio gibsoniae DSM 7213</name>
    <dbReference type="NCBI Taxonomy" id="767817"/>
    <lineage>
        <taxon>Bacteria</taxon>
        <taxon>Bacillati</taxon>
        <taxon>Bacillota</taxon>
        <taxon>Clostridia</taxon>
        <taxon>Eubacteriales</taxon>
        <taxon>Desulfallaceae</taxon>
        <taxon>Desulfoscipio</taxon>
    </lineage>
</organism>
<gene>
    <name evidence="2" type="ORF">Desgi_3336</name>
</gene>
<evidence type="ECO:0000256" key="1">
    <source>
        <dbReference type="SAM" id="Phobius"/>
    </source>
</evidence>
<dbReference type="OrthoDB" id="2111682at2"/>
<sequence>MNKTATALLFKFIMTFVFAIIALRFIDNNTWGWVFWVALAGTALNYLVGDLFVLPKYGNIVASVGDGVMAALAAYIINLIVPAFQTTFTALALFAVLVAVGEYFFHQYLQRSEKVEP</sequence>
<evidence type="ECO:0000313" key="2">
    <source>
        <dbReference type="EMBL" id="AGL02681.1"/>
    </source>
</evidence>
<dbReference type="Pfam" id="PF10710">
    <property type="entry name" value="DUF2512"/>
    <property type="match status" value="1"/>
</dbReference>
<dbReference type="eggNOG" id="ENOG50335W1">
    <property type="taxonomic scope" value="Bacteria"/>
</dbReference>
<feature type="transmembrane region" description="Helical" evidence="1">
    <location>
        <begin position="87"/>
        <end position="105"/>
    </location>
</feature>
<keyword evidence="1" id="KW-0472">Membrane</keyword>
<keyword evidence="3" id="KW-1185">Reference proteome</keyword>
<protein>
    <recommendedName>
        <fullName evidence="4">DUF2512 family protein</fullName>
    </recommendedName>
</protein>
<feature type="transmembrane region" description="Helical" evidence="1">
    <location>
        <begin position="60"/>
        <end position="81"/>
    </location>
</feature>
<dbReference type="EMBL" id="CP003273">
    <property type="protein sequence ID" value="AGL02681.1"/>
    <property type="molecule type" value="Genomic_DNA"/>
</dbReference>
<keyword evidence="1" id="KW-0812">Transmembrane</keyword>
<reference evidence="2 3" key="1">
    <citation type="submission" date="2012-01" db="EMBL/GenBank/DDBJ databases">
        <title>Complete sequence of Desulfotomaculum gibsoniae DSM 7213.</title>
        <authorList>
            <consortium name="US DOE Joint Genome Institute"/>
            <person name="Lucas S."/>
            <person name="Han J."/>
            <person name="Lapidus A."/>
            <person name="Cheng J.-F."/>
            <person name="Goodwin L."/>
            <person name="Pitluck S."/>
            <person name="Peters L."/>
            <person name="Ovchinnikova G."/>
            <person name="Teshima H."/>
            <person name="Detter J.C."/>
            <person name="Han C."/>
            <person name="Tapia R."/>
            <person name="Land M."/>
            <person name="Hauser L."/>
            <person name="Kyrpides N."/>
            <person name="Ivanova N."/>
            <person name="Pagani I."/>
            <person name="Parshina S."/>
            <person name="Plugge C."/>
            <person name="Muyzer G."/>
            <person name="Kuever J."/>
            <person name="Ivanova A."/>
            <person name="Nazina T."/>
            <person name="Klenk H.-P."/>
            <person name="Brambilla E."/>
            <person name="Spring S."/>
            <person name="Stams A.F."/>
            <person name="Woyke T."/>
        </authorList>
    </citation>
    <scope>NUCLEOTIDE SEQUENCE [LARGE SCALE GENOMIC DNA]</scope>
    <source>
        <strain evidence="2 3">DSM 7213</strain>
    </source>
</reference>
<dbReference type="KEGG" id="dgi:Desgi_3336"/>
<accession>R4KSV6</accession>
<dbReference type="HOGENOM" id="CLU_128610_0_1_9"/>
<dbReference type="AlphaFoldDB" id="R4KSV6"/>
<feature type="transmembrane region" description="Helical" evidence="1">
    <location>
        <begin position="32"/>
        <end position="53"/>
    </location>
</feature>
<dbReference type="InterPro" id="IPR019649">
    <property type="entry name" value="DUF2512"/>
</dbReference>
<proteinExistence type="predicted"/>